<organism evidence="1 2">
    <name type="scientific">Pedobacter cryophilus</name>
    <dbReference type="NCBI Taxonomy" id="2571271"/>
    <lineage>
        <taxon>Bacteria</taxon>
        <taxon>Pseudomonadati</taxon>
        <taxon>Bacteroidota</taxon>
        <taxon>Sphingobacteriia</taxon>
        <taxon>Sphingobacteriales</taxon>
        <taxon>Sphingobacteriaceae</taxon>
        <taxon>Pedobacter</taxon>
    </lineage>
</organism>
<keyword evidence="2" id="KW-1185">Reference proteome</keyword>
<dbReference type="AlphaFoldDB" id="A0A4U1BT63"/>
<protein>
    <submittedName>
        <fullName evidence="1">Uncharacterized protein</fullName>
    </submittedName>
</protein>
<evidence type="ECO:0000313" key="2">
    <source>
        <dbReference type="Proteomes" id="UP000308181"/>
    </source>
</evidence>
<dbReference type="RefSeq" id="WP_136827585.1">
    <property type="nucleotide sequence ID" value="NZ_SWBP01000008.1"/>
</dbReference>
<accession>A0A4U1BT63</accession>
<dbReference type="Proteomes" id="UP000308181">
    <property type="component" value="Unassembled WGS sequence"/>
</dbReference>
<dbReference type="EMBL" id="SWBP01000008">
    <property type="protein sequence ID" value="TKB95539.1"/>
    <property type="molecule type" value="Genomic_DNA"/>
</dbReference>
<comment type="caution">
    <text evidence="1">The sequence shown here is derived from an EMBL/GenBank/DDBJ whole genome shotgun (WGS) entry which is preliminary data.</text>
</comment>
<gene>
    <name evidence="1" type="ORF">FA046_16185</name>
</gene>
<name>A0A4U1BT63_9SPHI</name>
<sequence length="138" mass="15918">MKTLTLIFLYIILISIKVQAQETSGTFNNIFYVRIDTLPSALKNFKIEDGKITFIGILINKDSLGSGGFHTMYNNANLLGFNKENINPHDIISYNQLYKKLAKNAYNIIMFCKIYFIIGEDRFKYMAIQVRPVGYLQE</sequence>
<evidence type="ECO:0000313" key="1">
    <source>
        <dbReference type="EMBL" id="TKB95539.1"/>
    </source>
</evidence>
<reference evidence="1 2" key="1">
    <citation type="submission" date="2019-04" db="EMBL/GenBank/DDBJ databases">
        <title>Pedobacter sp. AR-3-17 sp. nov., isolated from Arctic soil.</title>
        <authorList>
            <person name="Dahal R.H."/>
            <person name="Kim D.-U."/>
        </authorList>
    </citation>
    <scope>NUCLEOTIDE SEQUENCE [LARGE SCALE GENOMIC DNA]</scope>
    <source>
        <strain evidence="1 2">AR-3-17</strain>
    </source>
</reference>
<proteinExistence type="predicted"/>